<evidence type="ECO:0000259" key="1">
    <source>
        <dbReference type="Pfam" id="PF19631"/>
    </source>
</evidence>
<evidence type="ECO:0000313" key="3">
    <source>
        <dbReference type="Proteomes" id="UP000016521"/>
    </source>
</evidence>
<dbReference type="Proteomes" id="UP000016521">
    <property type="component" value="Chromosome I"/>
</dbReference>
<dbReference type="RefSeq" id="WP_010375886.1">
    <property type="nucleotide sequence ID" value="NZ_CP011924.1"/>
</dbReference>
<reference evidence="2 3" key="1">
    <citation type="submission" date="2015-06" db="EMBL/GenBank/DDBJ databases">
        <authorList>
            <person name="Xie B.-B."/>
            <person name="Rong J.-C."/>
            <person name="Qin Q.-L."/>
            <person name="Zhang Y.-Z."/>
        </authorList>
    </citation>
    <scope>NUCLEOTIDE SEQUENCE [LARGE SCALE GENOMIC DNA]</scope>
    <source>
        <strain evidence="2 3">JCM 20779</strain>
    </source>
</reference>
<name>A0ABN5CJT4_PSEO7</name>
<sequence>MKGQISLADFISEVKKELVEAVKNKKEDDDPFFTLNAVELQTEFGLKAEASGGFKFFVDLSAKTEANQRHCVTLKFSPIRQSINPSLLSGGGGNSITAHGDITVSTPEQAVAIRQYLQAHPEVIDPDGINFHVVTMPVAGKLEGEA</sequence>
<dbReference type="InterPro" id="IPR045608">
    <property type="entry name" value="Trypco2"/>
</dbReference>
<dbReference type="Pfam" id="PF19631">
    <property type="entry name" value="Trypco2"/>
    <property type="match status" value="1"/>
</dbReference>
<feature type="domain" description="Trypsin-co-occurring" evidence="1">
    <location>
        <begin position="5"/>
        <end position="78"/>
    </location>
</feature>
<proteinExistence type="predicted"/>
<organism evidence="2 3">
    <name type="scientific">Pseudoalteromonas piscicida</name>
    <dbReference type="NCBI Taxonomy" id="43662"/>
    <lineage>
        <taxon>Bacteria</taxon>
        <taxon>Pseudomonadati</taxon>
        <taxon>Pseudomonadota</taxon>
        <taxon>Gammaproteobacteria</taxon>
        <taxon>Alteromonadales</taxon>
        <taxon>Pseudoalteromonadaceae</taxon>
        <taxon>Pseudoalteromonas</taxon>
    </lineage>
</organism>
<dbReference type="EMBL" id="CP011924">
    <property type="protein sequence ID" value="ATD07276.1"/>
    <property type="molecule type" value="Genomic_DNA"/>
</dbReference>
<keyword evidence="3" id="KW-1185">Reference proteome</keyword>
<evidence type="ECO:0000313" key="2">
    <source>
        <dbReference type="EMBL" id="ATD07276.1"/>
    </source>
</evidence>
<gene>
    <name evidence="2" type="ORF">PPIS_a2288</name>
</gene>
<protein>
    <recommendedName>
        <fullName evidence="1">Trypsin-co-occurring domain-containing protein</fullName>
    </recommendedName>
</protein>
<accession>A0ABN5CJT4</accession>